<evidence type="ECO:0000313" key="3">
    <source>
        <dbReference type="Proteomes" id="UP001156102"/>
    </source>
</evidence>
<dbReference type="InterPro" id="IPR002109">
    <property type="entry name" value="Glutaredoxin"/>
</dbReference>
<reference evidence="2" key="1">
    <citation type="submission" date="2022-07" db="EMBL/GenBank/DDBJ databases">
        <authorList>
            <person name="Li W.-J."/>
            <person name="Deng Q.-Q."/>
        </authorList>
    </citation>
    <scope>NUCLEOTIDE SEQUENCE</scope>
    <source>
        <strain evidence="2">SYSU M60031</strain>
    </source>
</reference>
<sequence length="79" mass="9062">MKKVEVYTQPDCPPCSIVKQMLQHYSVAFTEYNIQEDFKARDRLVYDYNAYSTPTVVVDGVAVVGFDPEKLQELLGIQE</sequence>
<dbReference type="PANTHER" id="PTHR34386">
    <property type="entry name" value="GLUTAREDOXIN"/>
    <property type="match status" value="1"/>
</dbReference>
<dbReference type="InterPro" id="IPR036249">
    <property type="entry name" value="Thioredoxin-like_sf"/>
</dbReference>
<keyword evidence="3" id="KW-1185">Reference proteome</keyword>
<accession>A0AA41X8W9</accession>
<dbReference type="AlphaFoldDB" id="A0AA41X8W9"/>
<dbReference type="GO" id="GO:0045454">
    <property type="term" value="P:cell redox homeostasis"/>
    <property type="evidence" value="ECO:0007669"/>
    <property type="project" value="TreeGrafter"/>
</dbReference>
<name>A0AA41X8W9_9BACI</name>
<dbReference type="Gene3D" id="3.40.30.10">
    <property type="entry name" value="Glutaredoxin"/>
    <property type="match status" value="1"/>
</dbReference>
<dbReference type="SUPFAM" id="SSF52833">
    <property type="entry name" value="Thioredoxin-like"/>
    <property type="match status" value="1"/>
</dbReference>
<feature type="domain" description="Glutaredoxin" evidence="1">
    <location>
        <begin position="4"/>
        <end position="62"/>
    </location>
</feature>
<proteinExistence type="predicted"/>
<evidence type="ECO:0000313" key="2">
    <source>
        <dbReference type="EMBL" id="MCP8970882.1"/>
    </source>
</evidence>
<dbReference type="GO" id="GO:0009055">
    <property type="term" value="F:electron transfer activity"/>
    <property type="evidence" value="ECO:0007669"/>
    <property type="project" value="TreeGrafter"/>
</dbReference>
<dbReference type="PANTHER" id="PTHR34386:SF1">
    <property type="entry name" value="GLUTAREDOXIN-LIKE PROTEIN NRDH"/>
    <property type="match status" value="1"/>
</dbReference>
<dbReference type="InterPro" id="IPR011911">
    <property type="entry name" value="GlrX_YruB"/>
</dbReference>
<dbReference type="RefSeq" id="WP_254760819.1">
    <property type="nucleotide sequence ID" value="NZ_JANCLT010000015.1"/>
</dbReference>
<dbReference type="NCBIfam" id="TIGR02196">
    <property type="entry name" value="GlrX_YruB"/>
    <property type="match status" value="1"/>
</dbReference>
<organism evidence="2 3">
    <name type="scientific">Ectobacillus ponti</name>
    <dbReference type="NCBI Taxonomy" id="2961894"/>
    <lineage>
        <taxon>Bacteria</taxon>
        <taxon>Bacillati</taxon>
        <taxon>Bacillota</taxon>
        <taxon>Bacilli</taxon>
        <taxon>Bacillales</taxon>
        <taxon>Bacillaceae</taxon>
        <taxon>Ectobacillus</taxon>
    </lineage>
</organism>
<dbReference type="Proteomes" id="UP001156102">
    <property type="component" value="Unassembled WGS sequence"/>
</dbReference>
<dbReference type="PROSITE" id="PS51354">
    <property type="entry name" value="GLUTAREDOXIN_2"/>
    <property type="match status" value="1"/>
</dbReference>
<comment type="caution">
    <text evidence="2">The sequence shown here is derived from an EMBL/GenBank/DDBJ whole genome shotgun (WGS) entry which is preliminary data.</text>
</comment>
<dbReference type="CDD" id="cd02976">
    <property type="entry name" value="NrdH"/>
    <property type="match status" value="1"/>
</dbReference>
<dbReference type="Pfam" id="PF00462">
    <property type="entry name" value="Glutaredoxin"/>
    <property type="match status" value="1"/>
</dbReference>
<dbReference type="InterPro" id="IPR051548">
    <property type="entry name" value="Grx-like_ET"/>
</dbReference>
<evidence type="ECO:0000259" key="1">
    <source>
        <dbReference type="Pfam" id="PF00462"/>
    </source>
</evidence>
<gene>
    <name evidence="2" type="ORF">NK662_20390</name>
</gene>
<protein>
    <submittedName>
        <fullName evidence="2">NrdH-redoxin</fullName>
    </submittedName>
</protein>
<dbReference type="EMBL" id="JANCLT010000015">
    <property type="protein sequence ID" value="MCP8970882.1"/>
    <property type="molecule type" value="Genomic_DNA"/>
</dbReference>